<dbReference type="PATRIC" id="fig|1354272.4.peg.3732"/>
<comment type="catalytic activity">
    <reaction evidence="1 5">
        <text>chorismate = isochorismate</text>
        <dbReference type="Rhea" id="RHEA:18985"/>
        <dbReference type="ChEBI" id="CHEBI:29748"/>
        <dbReference type="ChEBI" id="CHEBI:29780"/>
        <dbReference type="EC" id="5.4.4.2"/>
    </reaction>
</comment>
<evidence type="ECO:0000256" key="2">
    <source>
        <dbReference type="ARBA" id="ARBA00005297"/>
    </source>
</evidence>
<evidence type="ECO:0000313" key="8">
    <source>
        <dbReference type="Proteomes" id="UP000078224"/>
    </source>
</evidence>
<feature type="binding site" evidence="5">
    <location>
        <position position="294"/>
    </location>
    <ligand>
        <name>Mg(2+)</name>
        <dbReference type="ChEBI" id="CHEBI:18420"/>
    </ligand>
</feature>
<dbReference type="SUPFAM" id="SSF56322">
    <property type="entry name" value="ADC synthase"/>
    <property type="match status" value="1"/>
</dbReference>
<dbReference type="UniPathway" id="UPA01057">
    <property type="reaction ID" value="UER00163"/>
</dbReference>
<dbReference type="HAMAP" id="MF_01935">
    <property type="entry name" value="MenF"/>
    <property type="match status" value="1"/>
</dbReference>
<proteinExistence type="inferred from homology"/>
<dbReference type="InterPro" id="IPR044250">
    <property type="entry name" value="MenF-like"/>
</dbReference>
<dbReference type="Pfam" id="PF00425">
    <property type="entry name" value="Chorismate_bind"/>
    <property type="match status" value="1"/>
</dbReference>
<evidence type="ECO:0000256" key="1">
    <source>
        <dbReference type="ARBA" id="ARBA00000799"/>
    </source>
</evidence>
<feature type="active site" description="Proton acceptor" evidence="5">
    <location>
        <position position="200"/>
    </location>
</feature>
<evidence type="ECO:0000256" key="5">
    <source>
        <dbReference type="HAMAP-Rule" id="MF_01935"/>
    </source>
</evidence>
<evidence type="ECO:0000256" key="3">
    <source>
        <dbReference type="ARBA" id="ARBA00022842"/>
    </source>
</evidence>
<dbReference type="OrthoDB" id="9806579at2"/>
<dbReference type="UniPathway" id="UPA00079"/>
<dbReference type="PANTHER" id="PTHR47253">
    <property type="match status" value="1"/>
</dbReference>
<name>A0A1B7JJZ7_9GAMM</name>
<evidence type="ECO:0000256" key="4">
    <source>
        <dbReference type="ARBA" id="ARBA00023235"/>
    </source>
</evidence>
<dbReference type="GO" id="GO:0000287">
    <property type="term" value="F:magnesium ion binding"/>
    <property type="evidence" value="ECO:0007669"/>
    <property type="project" value="UniProtKB-UniRule"/>
</dbReference>
<organism evidence="7 8">
    <name type="scientific">Providencia heimbachae ATCC 35613</name>
    <dbReference type="NCBI Taxonomy" id="1354272"/>
    <lineage>
        <taxon>Bacteria</taxon>
        <taxon>Pseudomonadati</taxon>
        <taxon>Pseudomonadota</taxon>
        <taxon>Gammaproteobacteria</taxon>
        <taxon>Enterobacterales</taxon>
        <taxon>Morganellaceae</taxon>
        <taxon>Providencia</taxon>
    </lineage>
</organism>
<dbReference type="EC" id="5.4.4.2" evidence="5"/>
<dbReference type="GO" id="GO:0008909">
    <property type="term" value="F:isochorismate synthase activity"/>
    <property type="evidence" value="ECO:0007669"/>
    <property type="project" value="UniProtKB-UniRule"/>
</dbReference>
<protein>
    <recommendedName>
        <fullName evidence="5">Isochorismate synthase MenF</fullName>
        <ecNumber evidence="5">5.4.4.2</ecNumber>
    </recommendedName>
    <alternativeName>
        <fullName evidence="5">Isochorismate mutase</fullName>
    </alternativeName>
</protein>
<dbReference type="Proteomes" id="UP000078224">
    <property type="component" value="Unassembled WGS sequence"/>
</dbReference>
<dbReference type="NCBIfam" id="TIGR00543">
    <property type="entry name" value="isochor_syn"/>
    <property type="match status" value="1"/>
</dbReference>
<comment type="caution">
    <text evidence="7">The sequence shown here is derived from an EMBL/GenBank/DDBJ whole genome shotgun (WGS) entry which is preliminary data.</text>
</comment>
<dbReference type="InterPro" id="IPR004561">
    <property type="entry name" value="IsoChor_synthase"/>
</dbReference>
<dbReference type="InterPro" id="IPR005801">
    <property type="entry name" value="ADC_synthase"/>
</dbReference>
<dbReference type="PANTHER" id="PTHR47253:SF4">
    <property type="entry name" value="ISOCHORISMATE SYNTHASE 2, CHLOROPLASTIC"/>
    <property type="match status" value="1"/>
</dbReference>
<gene>
    <name evidence="5" type="primary">menF</name>
    <name evidence="7" type="ORF">M998_3650</name>
</gene>
<keyword evidence="5" id="KW-0474">Menaquinone biosynthesis</keyword>
<reference evidence="7 8" key="1">
    <citation type="submission" date="2016-04" db="EMBL/GenBank/DDBJ databases">
        <title>ATOL: Assembling a taxonomically balanced genome-scale reconstruction of the evolutionary history of the Enterobacteriaceae.</title>
        <authorList>
            <person name="Plunkett G.III."/>
            <person name="Neeno-Eckwall E.C."/>
            <person name="Glasner J.D."/>
            <person name="Perna N.T."/>
        </authorList>
    </citation>
    <scope>NUCLEOTIDE SEQUENCE [LARGE SCALE GENOMIC DNA]</scope>
    <source>
        <strain evidence="7 8">ATCC 35613</strain>
    </source>
</reference>
<dbReference type="Gene3D" id="3.60.120.10">
    <property type="entry name" value="Anthranilate synthase"/>
    <property type="match status" value="1"/>
</dbReference>
<feature type="active site" description="Proton donor" evidence="5">
    <location>
        <position position="250"/>
    </location>
</feature>
<keyword evidence="3 5" id="KW-0460">Magnesium</keyword>
<feature type="binding site" evidence="5">
    <location>
        <position position="426"/>
    </location>
    <ligand>
        <name>Mg(2+)</name>
        <dbReference type="ChEBI" id="CHEBI:18420"/>
    </ligand>
</feature>
<comment type="similarity">
    <text evidence="2 5">Belongs to the isochorismate synthase family.</text>
</comment>
<sequence>MNYKKIDNLITEILNHLSTLTLKSEAHTRIIWQLDGLLSFPSLAWLSEQSCYPQFYWYQRTGTEECSALGMVRSFSSITDAEQFLAQHVETPDIRLWGLNGWNAVGESIAEDIKQQATFCFLPRLEIFRLRSSVTVSINIEGEEDRLNAIAFLQQLKPAVQPSLSLSATIIAQEHIPEHVQWCHLLTNAINEMKAGKMEKVVMARETKLKLSNSISVAEFLSASQQVNHHCYHFMMAFSKNSGFISSTPERLYLRQGEQLNSEALAGTVANHVDDAIAAENAKWLMEDGKNQHENLVVVDDICQQLQGAVTGIDVSSAKVIRLRKIQHLYRSIVATLVSPSDSECLQRLQPTAAVCGLPRAAARDFLAKNEPFSRGWYAGTGGYVSLTKSEFAVSLRCAQIEGDRVSLYSGAGIVSGSDPEQEWEEIENKAAGLKSLFEHNEKPQ</sequence>
<keyword evidence="8" id="KW-1185">Reference proteome</keyword>
<dbReference type="AlphaFoldDB" id="A0A1B7JJZ7"/>
<keyword evidence="5" id="KW-0479">Metal-binding</keyword>
<dbReference type="InterPro" id="IPR034681">
    <property type="entry name" value="MenF"/>
</dbReference>
<comment type="pathway">
    <text evidence="5">Quinol/quinone metabolism; menaquinone biosynthesis.</text>
</comment>
<evidence type="ECO:0000313" key="7">
    <source>
        <dbReference type="EMBL" id="OAT48215.1"/>
    </source>
</evidence>
<dbReference type="GO" id="GO:0009234">
    <property type="term" value="P:menaquinone biosynthetic process"/>
    <property type="evidence" value="ECO:0007669"/>
    <property type="project" value="UniProtKB-UniRule"/>
</dbReference>
<feature type="domain" description="Chorismate-utilising enzyme C-terminal" evidence="6">
    <location>
        <begin position="181"/>
        <end position="430"/>
    </location>
</feature>
<comment type="function">
    <text evidence="5">Catalyzes the conversion of chorismate to isochorismate.</text>
</comment>
<accession>A0A1B7JJZ7</accession>
<comment type="pathway">
    <text evidence="5">Quinol/quinone metabolism; 1,4-dihydroxy-2-naphthoate biosynthesis; 1,4-dihydroxy-2-naphthoate from chorismate: step 1/7.</text>
</comment>
<keyword evidence="4 5" id="KW-0413">Isomerase</keyword>
<comment type="cofactor">
    <cofactor evidence="5">
        <name>Mg(2+)</name>
        <dbReference type="ChEBI" id="CHEBI:18420"/>
    </cofactor>
</comment>
<dbReference type="InterPro" id="IPR015890">
    <property type="entry name" value="Chorismate_C"/>
</dbReference>
<dbReference type="RefSeq" id="WP_068910164.1">
    <property type="nucleotide sequence ID" value="NZ_LXEW01000048.1"/>
</dbReference>
<evidence type="ECO:0000259" key="6">
    <source>
        <dbReference type="Pfam" id="PF00425"/>
    </source>
</evidence>
<dbReference type="EMBL" id="LXEW01000048">
    <property type="protein sequence ID" value="OAT48215.1"/>
    <property type="molecule type" value="Genomic_DNA"/>
</dbReference>